<comment type="caution">
    <text evidence="1">The sequence shown here is derived from an EMBL/GenBank/DDBJ whole genome shotgun (WGS) entry which is preliminary data.</text>
</comment>
<keyword evidence="2" id="KW-1185">Reference proteome</keyword>
<dbReference type="Proteomes" id="UP001642360">
    <property type="component" value="Unassembled WGS sequence"/>
</dbReference>
<organism evidence="1 2">
    <name type="scientific">Ilex paraguariensis</name>
    <name type="common">yerba mate</name>
    <dbReference type="NCBI Taxonomy" id="185542"/>
    <lineage>
        <taxon>Eukaryota</taxon>
        <taxon>Viridiplantae</taxon>
        <taxon>Streptophyta</taxon>
        <taxon>Embryophyta</taxon>
        <taxon>Tracheophyta</taxon>
        <taxon>Spermatophyta</taxon>
        <taxon>Magnoliopsida</taxon>
        <taxon>eudicotyledons</taxon>
        <taxon>Gunneridae</taxon>
        <taxon>Pentapetalae</taxon>
        <taxon>asterids</taxon>
        <taxon>campanulids</taxon>
        <taxon>Aquifoliales</taxon>
        <taxon>Aquifoliaceae</taxon>
        <taxon>Ilex</taxon>
    </lineage>
</organism>
<evidence type="ECO:0000313" key="2">
    <source>
        <dbReference type="Proteomes" id="UP001642360"/>
    </source>
</evidence>
<protein>
    <submittedName>
        <fullName evidence="1">Uncharacterized protein</fullName>
    </submittedName>
</protein>
<dbReference type="AlphaFoldDB" id="A0ABC8UZY3"/>
<sequence>TFVGGVVLHRTPSQTSDLSPEEWFFVGGVSSSEVGSSAGVIFVGGKSLHWSNLCWRCRA</sequence>
<feature type="non-terminal residue" evidence="1">
    <location>
        <position position="1"/>
    </location>
</feature>
<proteinExistence type="predicted"/>
<gene>
    <name evidence="1" type="ORF">ILEXP_LOCUS57152</name>
</gene>
<dbReference type="EMBL" id="CAUOFW020009626">
    <property type="protein sequence ID" value="CAK9186656.1"/>
    <property type="molecule type" value="Genomic_DNA"/>
</dbReference>
<reference evidence="1 2" key="1">
    <citation type="submission" date="2024-02" db="EMBL/GenBank/DDBJ databases">
        <authorList>
            <person name="Vignale AGUSTIN F."/>
            <person name="Sosa J E."/>
            <person name="Modenutti C."/>
        </authorList>
    </citation>
    <scope>NUCLEOTIDE SEQUENCE [LARGE SCALE GENOMIC DNA]</scope>
</reference>
<name>A0ABC8UZY3_9AQUA</name>
<evidence type="ECO:0000313" key="1">
    <source>
        <dbReference type="EMBL" id="CAK9186656.1"/>
    </source>
</evidence>
<accession>A0ABC8UZY3</accession>